<accession>A0A915IDB8</accession>
<comment type="similarity">
    <text evidence="1">Belongs to the carotenoid oxygenase family.</text>
</comment>
<dbReference type="AlphaFoldDB" id="A0A915IDB8"/>
<dbReference type="PANTHER" id="PTHR10543:SF24">
    <property type="entry name" value="CAROTENOID ISOMEROOXYGENASE"/>
    <property type="match status" value="1"/>
</dbReference>
<dbReference type="GO" id="GO:0003834">
    <property type="term" value="F:beta-carotene 15,15'-dioxygenase activity"/>
    <property type="evidence" value="ECO:0007669"/>
    <property type="project" value="TreeGrafter"/>
</dbReference>
<sequence>MVYVPELIMVDFSKAFQSVPECPTEIETTLTGSLPRWLNGTLLKNGPGVFEVGPDSFRHWFDGFAIFQRFRFTDGKVFYKSKHLRSDSYKNCLKANRIVTAQFGTPASLDPSLNFFRRYSKKFLPPKLTDNDVVNFVQFGDQVWAATETTLMHQIDPATLDTTKKVDMSKYVAVNVETAHQHYDKRGNVYNIGWSLNTYKVFVTPNSDLFKQTTNLEGFEKTKIMATIKSKRKGFVSYFHSFAMTENYIIFVEMPLLINTIKLLSAHVRTKSFKDSLTWKHDQKV</sequence>
<dbReference type="InterPro" id="IPR004294">
    <property type="entry name" value="Carotenoid_Oase"/>
</dbReference>
<proteinExistence type="inferred from homology"/>
<organism evidence="6 7">
    <name type="scientific">Romanomermis culicivorax</name>
    <name type="common">Nematode worm</name>
    <dbReference type="NCBI Taxonomy" id="13658"/>
    <lineage>
        <taxon>Eukaryota</taxon>
        <taxon>Metazoa</taxon>
        <taxon>Ecdysozoa</taxon>
        <taxon>Nematoda</taxon>
        <taxon>Enoplea</taxon>
        <taxon>Dorylaimia</taxon>
        <taxon>Mermithida</taxon>
        <taxon>Mermithoidea</taxon>
        <taxon>Mermithidae</taxon>
        <taxon>Romanomermis</taxon>
    </lineage>
</organism>
<dbReference type="Proteomes" id="UP000887565">
    <property type="component" value="Unplaced"/>
</dbReference>
<dbReference type="GO" id="GO:0010436">
    <property type="term" value="F:carotenoid dioxygenase activity"/>
    <property type="evidence" value="ECO:0007669"/>
    <property type="project" value="TreeGrafter"/>
</dbReference>
<keyword evidence="2 5" id="KW-0479">Metal-binding</keyword>
<evidence type="ECO:0000313" key="6">
    <source>
        <dbReference type="Proteomes" id="UP000887565"/>
    </source>
</evidence>
<keyword evidence="6" id="KW-1185">Reference proteome</keyword>
<evidence type="ECO:0000256" key="3">
    <source>
        <dbReference type="ARBA" id="ARBA00023002"/>
    </source>
</evidence>
<keyword evidence="4 5" id="KW-0408">Iron</keyword>
<evidence type="ECO:0000256" key="4">
    <source>
        <dbReference type="ARBA" id="ARBA00023004"/>
    </source>
</evidence>
<protein>
    <submittedName>
        <fullName evidence="7">Uncharacterized protein</fullName>
    </submittedName>
</protein>
<dbReference type="GO" id="GO:0042574">
    <property type="term" value="P:retinal metabolic process"/>
    <property type="evidence" value="ECO:0007669"/>
    <property type="project" value="TreeGrafter"/>
</dbReference>
<dbReference type="OMA" id="CASHTDS"/>
<dbReference type="GO" id="GO:0046872">
    <property type="term" value="F:metal ion binding"/>
    <property type="evidence" value="ECO:0007669"/>
    <property type="project" value="UniProtKB-KW"/>
</dbReference>
<feature type="binding site" evidence="5">
    <location>
        <position position="180"/>
    </location>
    <ligand>
        <name>Fe cation</name>
        <dbReference type="ChEBI" id="CHEBI:24875"/>
        <note>catalytic</note>
    </ligand>
</feature>
<evidence type="ECO:0000256" key="5">
    <source>
        <dbReference type="PIRSR" id="PIRSR604294-1"/>
    </source>
</evidence>
<dbReference type="WBParaSite" id="nRc.2.0.1.t12189-RA">
    <property type="protein sequence ID" value="nRc.2.0.1.t12189-RA"/>
    <property type="gene ID" value="nRc.2.0.1.g12189"/>
</dbReference>
<evidence type="ECO:0000256" key="2">
    <source>
        <dbReference type="ARBA" id="ARBA00022723"/>
    </source>
</evidence>
<comment type="cofactor">
    <cofactor evidence="5">
        <name>Fe(2+)</name>
        <dbReference type="ChEBI" id="CHEBI:29033"/>
    </cofactor>
    <text evidence="5">Binds 1 Fe(2+) ion per subunit.</text>
</comment>
<evidence type="ECO:0000313" key="7">
    <source>
        <dbReference type="WBParaSite" id="nRc.2.0.1.t12189-RA"/>
    </source>
</evidence>
<feature type="binding site" evidence="5">
    <location>
        <position position="240"/>
    </location>
    <ligand>
        <name>Fe cation</name>
        <dbReference type="ChEBI" id="CHEBI:24875"/>
        <note>catalytic</note>
    </ligand>
</feature>
<evidence type="ECO:0000256" key="1">
    <source>
        <dbReference type="ARBA" id="ARBA00006787"/>
    </source>
</evidence>
<name>A0A915IDB8_ROMCU</name>
<dbReference type="Pfam" id="PF03055">
    <property type="entry name" value="RPE65"/>
    <property type="match status" value="1"/>
</dbReference>
<dbReference type="PANTHER" id="PTHR10543">
    <property type="entry name" value="BETA-CAROTENE DIOXYGENASE"/>
    <property type="match status" value="1"/>
</dbReference>
<keyword evidence="3" id="KW-0560">Oxidoreductase</keyword>
<dbReference type="GO" id="GO:0016121">
    <property type="term" value="P:carotene catabolic process"/>
    <property type="evidence" value="ECO:0007669"/>
    <property type="project" value="TreeGrafter"/>
</dbReference>
<reference evidence="7" key="1">
    <citation type="submission" date="2022-11" db="UniProtKB">
        <authorList>
            <consortium name="WormBaseParasite"/>
        </authorList>
    </citation>
    <scope>IDENTIFICATION</scope>
</reference>